<gene>
    <name evidence="1" type="ORF">GCK72_026228</name>
</gene>
<dbReference type="Proteomes" id="UP000483820">
    <property type="component" value="Chromosome X"/>
</dbReference>
<proteinExistence type="predicted"/>
<protein>
    <submittedName>
        <fullName evidence="1">Uncharacterized protein</fullName>
    </submittedName>
</protein>
<name>A0A6A5G5I7_CAERE</name>
<organism evidence="1 2">
    <name type="scientific">Caenorhabditis remanei</name>
    <name type="common">Caenorhabditis vulgaris</name>
    <dbReference type="NCBI Taxonomy" id="31234"/>
    <lineage>
        <taxon>Eukaryota</taxon>
        <taxon>Metazoa</taxon>
        <taxon>Ecdysozoa</taxon>
        <taxon>Nematoda</taxon>
        <taxon>Chromadorea</taxon>
        <taxon>Rhabditida</taxon>
        <taxon>Rhabditina</taxon>
        <taxon>Rhabditomorpha</taxon>
        <taxon>Rhabditoidea</taxon>
        <taxon>Rhabditidae</taxon>
        <taxon>Peloderinae</taxon>
        <taxon>Caenorhabditis</taxon>
    </lineage>
</organism>
<dbReference type="EMBL" id="WUAV01000006">
    <property type="protein sequence ID" value="KAF1749759.1"/>
    <property type="molecule type" value="Genomic_DNA"/>
</dbReference>
<evidence type="ECO:0000313" key="2">
    <source>
        <dbReference type="Proteomes" id="UP000483820"/>
    </source>
</evidence>
<dbReference type="KEGG" id="crq:GCK72_026228"/>
<dbReference type="CTD" id="78778079"/>
<dbReference type="RefSeq" id="XP_053580316.1">
    <property type="nucleotide sequence ID" value="XM_053736750.1"/>
</dbReference>
<sequence>MSIHPQIIPKKEINQSGTAYVIPTHTDYFDNTTIQEQPFFVNPVKTEKKPDTYTIHFAKGSAPVITIQNQ</sequence>
<accession>A0A6A5G5I7</accession>
<dbReference type="AlphaFoldDB" id="A0A6A5G5I7"/>
<dbReference type="GeneID" id="78778079"/>
<reference evidence="1 2" key="1">
    <citation type="submission" date="2019-12" db="EMBL/GenBank/DDBJ databases">
        <title>Chromosome-level assembly of the Caenorhabditis remanei genome.</title>
        <authorList>
            <person name="Teterina A.A."/>
            <person name="Willis J.H."/>
            <person name="Phillips P.C."/>
        </authorList>
    </citation>
    <scope>NUCLEOTIDE SEQUENCE [LARGE SCALE GENOMIC DNA]</scope>
    <source>
        <strain evidence="1 2">PX506</strain>
        <tissue evidence="1">Whole organism</tissue>
    </source>
</reference>
<evidence type="ECO:0000313" key="1">
    <source>
        <dbReference type="EMBL" id="KAF1749759.1"/>
    </source>
</evidence>
<comment type="caution">
    <text evidence="1">The sequence shown here is derived from an EMBL/GenBank/DDBJ whole genome shotgun (WGS) entry which is preliminary data.</text>
</comment>